<dbReference type="InterPro" id="IPR001680">
    <property type="entry name" value="WD40_rpt"/>
</dbReference>
<feature type="region of interest" description="Disordered" evidence="1">
    <location>
        <begin position="746"/>
        <end position="775"/>
    </location>
</feature>
<accession>V6TZI5</accession>
<dbReference type="VEuPathDB" id="GiardiaDB:GL50581_1157"/>
<reference evidence="3" key="1">
    <citation type="submission" date="2012-02" db="EMBL/GenBank/DDBJ databases">
        <title>Genome sequencing of Giardia lamblia Genotypes A2 and B isolates (DH and GS) and comparative analysis with the genomes of Genotypes A1 and E (WB and Pig).</title>
        <authorList>
            <person name="Adam R."/>
            <person name="Dahlstrom E."/>
            <person name="Martens C."/>
            <person name="Bruno D."/>
            <person name="Barbian K."/>
            <person name="Porcella S.F."/>
            <person name="Nash T."/>
        </authorList>
    </citation>
    <scope>NUCLEOTIDE SEQUENCE</scope>
    <source>
        <strain evidence="3">GS</strain>
    </source>
</reference>
<feature type="compositionally biased region" description="Polar residues" evidence="1">
    <location>
        <begin position="219"/>
        <end position="236"/>
    </location>
</feature>
<feature type="region of interest" description="Disordered" evidence="1">
    <location>
        <begin position="81"/>
        <end position="133"/>
    </location>
</feature>
<dbReference type="VEuPathDB" id="GiardiaDB:QR46_1403"/>
<dbReference type="OrthoDB" id="10256756at2759"/>
<gene>
    <name evidence="2" type="ORF">GSB_152866</name>
</gene>
<dbReference type="Proteomes" id="UP000018040">
    <property type="component" value="Unassembled WGS sequence"/>
</dbReference>
<dbReference type="SMART" id="SM00320">
    <property type="entry name" value="WD40"/>
    <property type="match status" value="4"/>
</dbReference>
<sequence length="1245" mass="136687">MIRAFFRVKMPLSRPESRQRRSEKRRKSFCTDARATGLDSEMIEALPAQPSLESNAHSETFSNTAPSMSMLLSQGTIEPRSTLAASEADSSLILTNKREKRPRTPKLTKEEKRAASLSARAAKGKKSKGDIVAPELLKTSNTLPVEDPGRSVTTLPESKLSIKLAPIGYEPTHMLSRPLRTYTRRYQPTSPQPLLAFSGASPLSNQQQLRRPPFPADHLSNTTANPPSLLFSYQSSDPNVTLPSTLSISAARPNPPPRRKGALFTLNSVSETGSRHNSHDPETVLHRNLSHCCALPTANDAGSLMELRITHSFSTPITPIGKIPRPVSEADDNVMPRLSDRDDQSDDQFIMLTSSSQAFRRSIPELERGPLPLRIERLDTQANIDVVAPKIAARRPRPMSTSTIVPAPQPSVFAGAEVAPSTIVTSTPFTSKLANEEHLHSPEVQVFDDRFALTAYASAGTSYQTSPPADLQSHTPEVRCSQATAVSASPCAQPKSQTLHIAQASRVSRDTQDHALVSQALGLTDTSLEYTGIDHSPVIRSRQDLLAHEHALDIESAITDVINIESARFGQLASARIRDILIEQTRSIPKGTSPRDVYRLVRSQLNLVDSGLCNSTRSNSAVCDMPSKSRTMSPIILHAVARSESKSRHQKQLETNGAAESLATVRDLVSSKNAYEAEDLVLDTSEPQPSSCLLDNLVITSVDHMVASPRTVCMDEDAISSPVYYCTRISPKSMTLPLNSLQRKHDITPSKVTPRASVDQILEAPSPERSLPSVSSEVLGSIHEKSLTASSLRQSTAEPPLERKSLDFSTNLLPRYDFTPGGTVANVGRSELTPVDDFLLGETYSGKLHFAQRVVYDSTACSFDSSSQTVAPLPLLAMDYDDSKSLLVTVASDNVVRIYNIPALQPDQYDELKQALTDGSSSLTNYNISEPTVSYLPQHAKTFPNASPTVVRLGLFLLSVVGYDDGHISVFDLQSMSEVAYWCTQAQSPIVDLCLYTSIDSKSPRSLSLDSIFSTSSIKQLTHQSSSHEVDSSMQAAPENVNLFICTQTALSTYSLSQSKEQLINMYTHIREDEEVWYSALTQNRDDPREIYIGCVGGTIFRFFDCAPQRRISITQVDKVTALSVHGSTLAIGSNLGMTIIFDTQELQSSYRLRSYKDSPVSAVYCDRTKIIIANTSGVLTIWDKRDHFRCVYSSLVHTASITNLRVARNRVFTAAADGYTNCFEFCNSHLQNNNFNTPVNEEHS</sequence>
<reference evidence="2 3" key="2">
    <citation type="journal article" date="2013" name="Genome Biol. Evol.">
        <title>Genome sequencing of Giardia lamblia genotypes A2 and B isolates (DH and GS) and comparative analysis with the genomes of genotypes A1 and E (WB and Pig).</title>
        <authorList>
            <person name="Adam R.D."/>
            <person name="Dahlstrom E.W."/>
            <person name="Martens C.A."/>
            <person name="Bruno D.P."/>
            <person name="Barbian K.D."/>
            <person name="Ricklefs S.M."/>
            <person name="Hernandez M.M."/>
            <person name="Narla N.P."/>
            <person name="Patel R.B."/>
            <person name="Porcella S.F."/>
            <person name="Nash T.E."/>
        </authorList>
    </citation>
    <scope>NUCLEOTIDE SEQUENCE [LARGE SCALE GENOMIC DNA]</scope>
    <source>
        <strain evidence="2 3">GS</strain>
    </source>
</reference>
<evidence type="ECO:0000313" key="2">
    <source>
        <dbReference type="EMBL" id="ESU43772.1"/>
    </source>
</evidence>
<dbReference type="AlphaFoldDB" id="V6TZI5"/>
<evidence type="ECO:0000256" key="1">
    <source>
        <dbReference type="SAM" id="MobiDB-lite"/>
    </source>
</evidence>
<dbReference type="Gene3D" id="2.130.10.10">
    <property type="entry name" value="YVTN repeat-like/Quinoprotein amine dehydrogenase"/>
    <property type="match status" value="1"/>
</dbReference>
<comment type="caution">
    <text evidence="2">The sequence shown here is derived from an EMBL/GenBank/DDBJ whole genome shotgun (WGS) entry which is preliminary data.</text>
</comment>
<dbReference type="InterPro" id="IPR015943">
    <property type="entry name" value="WD40/YVTN_repeat-like_dom_sf"/>
</dbReference>
<dbReference type="SUPFAM" id="SSF50978">
    <property type="entry name" value="WD40 repeat-like"/>
    <property type="match status" value="1"/>
</dbReference>
<name>V6TZI5_GIAIN</name>
<dbReference type="VEuPathDB" id="GiardiaDB:GL50803_0016503"/>
<dbReference type="VEuPathDB" id="GiardiaDB:DHA2_150007"/>
<feature type="region of interest" description="Disordered" evidence="1">
    <location>
        <begin position="203"/>
        <end position="236"/>
    </location>
</feature>
<protein>
    <submittedName>
        <fullName evidence="2">Putative membrane associated protein</fullName>
    </submittedName>
</protein>
<feature type="region of interest" description="Disordered" evidence="1">
    <location>
        <begin position="10"/>
        <end position="36"/>
    </location>
</feature>
<evidence type="ECO:0000313" key="3">
    <source>
        <dbReference type="Proteomes" id="UP000018040"/>
    </source>
</evidence>
<proteinExistence type="predicted"/>
<organism evidence="2 3">
    <name type="scientific">Giardia intestinalis</name>
    <name type="common">Giardia lamblia</name>
    <dbReference type="NCBI Taxonomy" id="5741"/>
    <lineage>
        <taxon>Eukaryota</taxon>
        <taxon>Metamonada</taxon>
        <taxon>Diplomonadida</taxon>
        <taxon>Hexamitidae</taxon>
        <taxon>Giardiinae</taxon>
        <taxon>Giardia</taxon>
    </lineage>
</organism>
<dbReference type="InterPro" id="IPR036322">
    <property type="entry name" value="WD40_repeat_dom_sf"/>
</dbReference>
<dbReference type="EMBL" id="AHHH01000038">
    <property type="protein sequence ID" value="ESU43772.1"/>
    <property type="molecule type" value="Genomic_DNA"/>
</dbReference>